<evidence type="ECO:0000313" key="2">
    <source>
        <dbReference type="Proteomes" id="UP000592294"/>
    </source>
</evidence>
<evidence type="ECO:0000313" key="1">
    <source>
        <dbReference type="EMBL" id="NVZ11429.1"/>
    </source>
</evidence>
<dbReference type="GO" id="GO:0006310">
    <property type="term" value="P:DNA recombination"/>
    <property type="evidence" value="ECO:0007669"/>
    <property type="project" value="InterPro"/>
</dbReference>
<dbReference type="NCBIfam" id="TIGR01913">
    <property type="entry name" value="bet_lambda"/>
    <property type="match status" value="1"/>
</dbReference>
<dbReference type="InterPro" id="IPR010183">
    <property type="entry name" value="Phage_lambda_Bet"/>
</dbReference>
<dbReference type="Proteomes" id="UP000592294">
    <property type="component" value="Unassembled WGS sequence"/>
</dbReference>
<dbReference type="AlphaFoldDB" id="A0A850R9M0"/>
<dbReference type="Pfam" id="PF03837">
    <property type="entry name" value="RecT"/>
    <property type="match status" value="1"/>
</dbReference>
<reference evidence="1 2" key="1">
    <citation type="submission" date="2020-06" db="EMBL/GenBank/DDBJ databases">
        <title>Whole-genome sequence of Allochromatium humboldtianum DSM 21881, type strain.</title>
        <authorList>
            <person name="Kyndt J.A."/>
            <person name="Meyer T.E."/>
        </authorList>
    </citation>
    <scope>NUCLEOTIDE SEQUENCE [LARGE SCALE GENOMIC DNA]</scope>
    <source>
        <strain evidence="1 2">DSM 21881</strain>
    </source>
</reference>
<gene>
    <name evidence="1" type="primary">bet</name>
    <name evidence="1" type="ORF">HW932_19440</name>
</gene>
<keyword evidence="2" id="KW-1185">Reference proteome</keyword>
<dbReference type="EMBL" id="JABZEO010000022">
    <property type="protein sequence ID" value="NVZ11429.1"/>
    <property type="molecule type" value="Genomic_DNA"/>
</dbReference>
<dbReference type="RefSeq" id="WP_176978129.1">
    <property type="nucleotide sequence ID" value="NZ_JABZEO010000022.1"/>
</dbReference>
<dbReference type="InterPro" id="IPR018330">
    <property type="entry name" value="RecT_fam"/>
</dbReference>
<organism evidence="1 2">
    <name type="scientific">Allochromatium humboldtianum</name>
    <dbReference type="NCBI Taxonomy" id="504901"/>
    <lineage>
        <taxon>Bacteria</taxon>
        <taxon>Pseudomonadati</taxon>
        <taxon>Pseudomonadota</taxon>
        <taxon>Gammaproteobacteria</taxon>
        <taxon>Chromatiales</taxon>
        <taxon>Chromatiaceae</taxon>
        <taxon>Allochromatium</taxon>
    </lineage>
</organism>
<protein>
    <submittedName>
        <fullName evidence="1">Phage recombination protein Bet</fullName>
    </submittedName>
</protein>
<sequence>MAPSMQPSSSDLRLQVPETTLSALGLDTTTWQVLTESIFPNANTAQGILLAVRYCQARGLDVLKRPVNIVPMWSKRLGREVETIWPGINEVQITAARTGQYAGLDPAQFGPDQTLTFQGRVKTNGNWQDAQVEVTFPEWCEVTVYRLLHGMRCPFSERVYWLETYSRAGGAYSEVPTAMWIKRPRGQLLKCAKAASLRAAFPEEADYTAEEMAGKSIEPEEILVDTPTTSTEHTPVDPPETPDWKAQIDALIERAAHSQAWSTAQDYFHQRFSGEALSYALQGLERAQEQALPPPAEAA</sequence>
<proteinExistence type="predicted"/>
<name>A0A850R9M0_9GAMM</name>
<dbReference type="GO" id="GO:0003677">
    <property type="term" value="F:DNA binding"/>
    <property type="evidence" value="ECO:0007669"/>
    <property type="project" value="InterPro"/>
</dbReference>
<accession>A0A850R9M0</accession>
<comment type="caution">
    <text evidence="1">The sequence shown here is derived from an EMBL/GenBank/DDBJ whole genome shotgun (WGS) entry which is preliminary data.</text>
</comment>